<gene>
    <name evidence="1" type="ORF">RCL2_000137400</name>
</gene>
<evidence type="ECO:0000313" key="1">
    <source>
        <dbReference type="EMBL" id="GES73866.1"/>
    </source>
</evidence>
<organism evidence="1 2">
    <name type="scientific">Rhizophagus clarus</name>
    <dbReference type="NCBI Taxonomy" id="94130"/>
    <lineage>
        <taxon>Eukaryota</taxon>
        <taxon>Fungi</taxon>
        <taxon>Fungi incertae sedis</taxon>
        <taxon>Mucoromycota</taxon>
        <taxon>Glomeromycotina</taxon>
        <taxon>Glomeromycetes</taxon>
        <taxon>Glomerales</taxon>
        <taxon>Glomeraceae</taxon>
        <taxon>Rhizophagus</taxon>
    </lineage>
</organism>
<evidence type="ECO:0000313" key="2">
    <source>
        <dbReference type="Proteomes" id="UP000615446"/>
    </source>
</evidence>
<dbReference type="EMBL" id="BLAL01000011">
    <property type="protein sequence ID" value="GES73866.1"/>
    <property type="molecule type" value="Genomic_DNA"/>
</dbReference>
<name>A0A8H3QC76_9GLOM</name>
<proteinExistence type="predicted"/>
<accession>A0A8H3QC76</accession>
<dbReference type="Proteomes" id="UP000615446">
    <property type="component" value="Unassembled WGS sequence"/>
</dbReference>
<protein>
    <submittedName>
        <fullName evidence="1">Uncharacterized protein</fullName>
    </submittedName>
</protein>
<dbReference type="OrthoDB" id="2333943at2759"/>
<reference evidence="1" key="1">
    <citation type="submission" date="2019-10" db="EMBL/GenBank/DDBJ databases">
        <title>Conservation and host-specific expression of non-tandemly repeated heterogenous ribosome RNA gene in arbuscular mycorrhizal fungi.</title>
        <authorList>
            <person name="Maeda T."/>
            <person name="Kobayashi Y."/>
            <person name="Nakagawa T."/>
            <person name="Ezawa T."/>
            <person name="Yamaguchi K."/>
            <person name="Bino T."/>
            <person name="Nishimoto Y."/>
            <person name="Shigenobu S."/>
            <person name="Kawaguchi M."/>
        </authorList>
    </citation>
    <scope>NUCLEOTIDE SEQUENCE</scope>
    <source>
        <strain evidence="1">HR1</strain>
    </source>
</reference>
<comment type="caution">
    <text evidence="1">The sequence shown here is derived from an EMBL/GenBank/DDBJ whole genome shotgun (WGS) entry which is preliminary data.</text>
</comment>
<dbReference type="AlphaFoldDB" id="A0A8H3QC76"/>
<sequence>MNKSPPSILSCTVHNGTRFTKAKYYTSFNNYINEIEEPDDLFDNFRDFTGSNGDCSFFNGTSSSSSKQRDNVGGFYVLGFNLPDINIAISSIISKDSTGNKFSNVGFLFLSEGGLFQYAETRHKALNGSTYRSFQLSSIGKFDFIDNSQPDDIDNMFRSYFIGIIAPDYIVAQVENPSLTLADFISNIGGYLGIWGIFVFLFGGKKVDPFGFVSRFIFINQDREKLLKELSAKLNISNNLSNQTGFENLLAKYYIETNFYDHAVKSPDV</sequence>